<dbReference type="Proteomes" id="UP001627154">
    <property type="component" value="Unassembled WGS sequence"/>
</dbReference>
<dbReference type="PROSITE" id="PS50878">
    <property type="entry name" value="RT_POL"/>
    <property type="match status" value="1"/>
</dbReference>
<name>A0ABD2VZ34_9HYME</name>
<keyword evidence="3" id="KW-1185">Reference proteome</keyword>
<proteinExistence type="predicted"/>
<dbReference type="Pfam" id="PF00078">
    <property type="entry name" value="RVT_1"/>
    <property type="match status" value="1"/>
</dbReference>
<evidence type="ECO:0000313" key="2">
    <source>
        <dbReference type="EMBL" id="KAL3386030.1"/>
    </source>
</evidence>
<sequence>MEKNHIIAGDYNINILSNEPKPEELSNECLSHGYLPLFNSITIPNENDGTCIANFYAKSPIDLKAIKHSQVFADHYPLFCDFNIIKPSTNRIDYFHKLNINCYRRKLWNYINNKLGKNCKTECPVKKIKFNDNTIEDADIIANHFNDFFSNIGLELANKIRSSNPAGSNYHSISNRNSRSVYLWPVTSTELQTVISDMKNKNGGSDNIHSRVLKIISHIISPVLTEIFNDCIEMDIWPSSLKQDDVVPIFKSGDDTLATNYRPTSLISNIAKGFIKGSGTTEALEKILNSIYENIDNDNAIIATFMDLSKAFDTVNHTILLEKLENEGIRGVAFDLLKQYLSNRTQRVKIGSATSLSRKIEIGVPQVTILGLLLFLVYINDIFDVCEDTYAFADDTIVLDYQATWEQAQRSMSVKLKALNDWFVKNELTLNITKTEHVTFGWYANSVPQNTEIIVGGRQVGRTNVTKYLGIFMDFNLKWDYHIHYPM</sequence>
<feature type="domain" description="Reverse transcriptase" evidence="1">
    <location>
        <begin position="230"/>
        <end position="473"/>
    </location>
</feature>
<gene>
    <name evidence="2" type="ORF">TKK_018535</name>
</gene>
<evidence type="ECO:0000259" key="1">
    <source>
        <dbReference type="PROSITE" id="PS50878"/>
    </source>
</evidence>
<dbReference type="PANTHER" id="PTHR33332">
    <property type="entry name" value="REVERSE TRANSCRIPTASE DOMAIN-CONTAINING PROTEIN"/>
    <property type="match status" value="1"/>
</dbReference>
<dbReference type="EMBL" id="JBJJXI010000149">
    <property type="protein sequence ID" value="KAL3386030.1"/>
    <property type="molecule type" value="Genomic_DNA"/>
</dbReference>
<dbReference type="AlphaFoldDB" id="A0ABD2VZ34"/>
<dbReference type="InterPro" id="IPR000477">
    <property type="entry name" value="RT_dom"/>
</dbReference>
<evidence type="ECO:0000313" key="3">
    <source>
        <dbReference type="Proteomes" id="UP001627154"/>
    </source>
</evidence>
<dbReference type="CDD" id="cd01650">
    <property type="entry name" value="RT_nLTR_like"/>
    <property type="match status" value="1"/>
</dbReference>
<reference evidence="2 3" key="1">
    <citation type="journal article" date="2024" name="bioRxiv">
        <title>A reference genome for Trichogramma kaykai: A tiny desert-dwelling parasitoid wasp with competing sex-ratio distorters.</title>
        <authorList>
            <person name="Culotta J."/>
            <person name="Lindsey A.R."/>
        </authorList>
    </citation>
    <scope>NUCLEOTIDE SEQUENCE [LARGE SCALE GENOMIC DNA]</scope>
    <source>
        <strain evidence="2 3">KSX58</strain>
    </source>
</reference>
<protein>
    <recommendedName>
        <fullName evidence="1">Reverse transcriptase domain-containing protein</fullName>
    </recommendedName>
</protein>
<organism evidence="2 3">
    <name type="scientific">Trichogramma kaykai</name>
    <dbReference type="NCBI Taxonomy" id="54128"/>
    <lineage>
        <taxon>Eukaryota</taxon>
        <taxon>Metazoa</taxon>
        <taxon>Ecdysozoa</taxon>
        <taxon>Arthropoda</taxon>
        <taxon>Hexapoda</taxon>
        <taxon>Insecta</taxon>
        <taxon>Pterygota</taxon>
        <taxon>Neoptera</taxon>
        <taxon>Endopterygota</taxon>
        <taxon>Hymenoptera</taxon>
        <taxon>Apocrita</taxon>
        <taxon>Proctotrupomorpha</taxon>
        <taxon>Chalcidoidea</taxon>
        <taxon>Trichogrammatidae</taxon>
        <taxon>Trichogramma</taxon>
    </lineage>
</organism>
<accession>A0ABD2VZ34</accession>
<comment type="caution">
    <text evidence="2">The sequence shown here is derived from an EMBL/GenBank/DDBJ whole genome shotgun (WGS) entry which is preliminary data.</text>
</comment>